<evidence type="ECO:0000256" key="1">
    <source>
        <dbReference type="ARBA" id="ARBA00001933"/>
    </source>
</evidence>
<evidence type="ECO:0000259" key="8">
    <source>
        <dbReference type="Pfam" id="PF00266"/>
    </source>
</evidence>
<evidence type="ECO:0000256" key="5">
    <source>
        <dbReference type="ARBA" id="ARBA00023004"/>
    </source>
</evidence>
<dbReference type="KEGG" id="fms:M1R53_06655"/>
<dbReference type="Gene3D" id="3.90.1150.10">
    <property type="entry name" value="Aspartate Aminotransferase, domain 1"/>
    <property type="match status" value="1"/>
</dbReference>
<keyword evidence="4" id="KW-0663">Pyridoxal phosphate</keyword>
<keyword evidence="10" id="KW-1185">Reference proteome</keyword>
<keyword evidence="6" id="KW-0411">Iron-sulfur</keyword>
<name>A0A9E7IWJ3_9FIRM</name>
<dbReference type="InterPro" id="IPR015424">
    <property type="entry name" value="PyrdxlP-dep_Trfase"/>
</dbReference>
<evidence type="ECO:0000256" key="2">
    <source>
        <dbReference type="ARBA" id="ARBA00006490"/>
    </source>
</evidence>
<dbReference type="InterPro" id="IPR020578">
    <property type="entry name" value="Aminotrans_V_PyrdxlP_BS"/>
</dbReference>
<evidence type="ECO:0000256" key="6">
    <source>
        <dbReference type="ARBA" id="ARBA00023014"/>
    </source>
</evidence>
<evidence type="ECO:0000256" key="7">
    <source>
        <dbReference type="RuleBase" id="RU004504"/>
    </source>
</evidence>
<sequence length="377" mass="42077">MIYLDNCATTKVYKEAMEAALHAFEVTYANPSSIHKAGFLLRNDFEEARETIKKFLNIKSGEIIFTSCASEANNIIVNSIKDIKKKKILTTAVEHQAMNKPIDNLIANGFEVIKIHPHDGQIILDDVLTKLDDSFGFVSLMHVNNEVGSIIDVENIAREVKKLYPDIIFATDAVQAFGKLRIDLSEGNIDFLSMSGHKVHAPKGIGCLYARDTHLVKPLIYGGEQEFSLRAGTENVPGVLALAEAVKILDKNLENNYKYVNNLKNKMIASLKELDGVNVHSEGEGYSPYVMSVAFDNIKAEVLVHILEQDEVYISTSSACSSKQKKHMRVLEGYGYSEKEAEETVRISFSEMNTEEEVLKAAELIKKAVKFIRSVKK</sequence>
<proteinExistence type="inferred from homology"/>
<gene>
    <name evidence="9" type="ORF">M1R53_06655</name>
</gene>
<dbReference type="InterPro" id="IPR015422">
    <property type="entry name" value="PyrdxlP-dep_Trfase_small"/>
</dbReference>
<dbReference type="EMBL" id="CP096649">
    <property type="protein sequence ID" value="UQK58915.1"/>
    <property type="molecule type" value="Genomic_DNA"/>
</dbReference>
<dbReference type="InterPro" id="IPR016454">
    <property type="entry name" value="Cysteine_dSase"/>
</dbReference>
<dbReference type="Pfam" id="PF00266">
    <property type="entry name" value="Aminotran_5"/>
    <property type="match status" value="1"/>
</dbReference>
<dbReference type="GO" id="GO:0051536">
    <property type="term" value="F:iron-sulfur cluster binding"/>
    <property type="evidence" value="ECO:0007669"/>
    <property type="project" value="UniProtKB-KW"/>
</dbReference>
<evidence type="ECO:0000256" key="4">
    <source>
        <dbReference type="ARBA" id="ARBA00022898"/>
    </source>
</evidence>
<dbReference type="Gene3D" id="3.40.640.10">
    <property type="entry name" value="Type I PLP-dependent aspartate aminotransferase-like (Major domain)"/>
    <property type="match status" value="1"/>
</dbReference>
<dbReference type="GO" id="GO:0046872">
    <property type="term" value="F:metal ion binding"/>
    <property type="evidence" value="ECO:0007669"/>
    <property type="project" value="UniProtKB-KW"/>
</dbReference>
<dbReference type="InterPro" id="IPR000192">
    <property type="entry name" value="Aminotrans_V_dom"/>
</dbReference>
<evidence type="ECO:0000256" key="3">
    <source>
        <dbReference type="ARBA" id="ARBA00022723"/>
    </source>
</evidence>
<protein>
    <submittedName>
        <fullName evidence="9">Cysteine desulfurase</fullName>
    </submittedName>
</protein>
<keyword evidence="3" id="KW-0479">Metal-binding</keyword>
<comment type="cofactor">
    <cofactor evidence="1 7">
        <name>pyridoxal 5'-phosphate</name>
        <dbReference type="ChEBI" id="CHEBI:597326"/>
    </cofactor>
</comment>
<dbReference type="GO" id="GO:0003824">
    <property type="term" value="F:catalytic activity"/>
    <property type="evidence" value="ECO:0007669"/>
    <property type="project" value="UniProtKB-ARBA"/>
</dbReference>
<dbReference type="AlphaFoldDB" id="A0A9E7IWJ3"/>
<accession>A0A9E7IWJ3</accession>
<evidence type="ECO:0000313" key="10">
    <source>
        <dbReference type="Proteomes" id="UP000831151"/>
    </source>
</evidence>
<dbReference type="InterPro" id="IPR015421">
    <property type="entry name" value="PyrdxlP-dep_Trfase_major"/>
</dbReference>
<reference evidence="9" key="1">
    <citation type="submission" date="2022-04" db="EMBL/GenBank/DDBJ databases">
        <title>Complete genome sequences of Ezakiella coagulans and Fenollaria massiliensis.</title>
        <authorList>
            <person name="France M.T."/>
            <person name="Clifford J."/>
            <person name="Narina S."/>
            <person name="Rutt L."/>
            <person name="Ravel J."/>
        </authorList>
    </citation>
    <scope>NUCLEOTIDE SEQUENCE</scope>
    <source>
        <strain evidence="9">C0061C2</strain>
    </source>
</reference>
<keyword evidence="5" id="KW-0408">Iron</keyword>
<dbReference type="PANTHER" id="PTHR11601:SF50">
    <property type="entry name" value="CYSTEINE DESULFURASE ISCS 2-RELATED"/>
    <property type="match status" value="1"/>
</dbReference>
<dbReference type="SUPFAM" id="SSF53383">
    <property type="entry name" value="PLP-dependent transferases"/>
    <property type="match status" value="1"/>
</dbReference>
<dbReference type="PANTHER" id="PTHR11601">
    <property type="entry name" value="CYSTEINE DESULFURYLASE FAMILY MEMBER"/>
    <property type="match status" value="1"/>
</dbReference>
<dbReference type="PIRSF" id="PIRSF005572">
    <property type="entry name" value="NifS"/>
    <property type="match status" value="1"/>
</dbReference>
<comment type="similarity">
    <text evidence="2">Belongs to the class-V pyridoxal-phosphate-dependent aminotransferase family. NifS/IscS subfamily.</text>
</comment>
<dbReference type="Proteomes" id="UP000831151">
    <property type="component" value="Chromosome"/>
</dbReference>
<dbReference type="Gene3D" id="1.10.260.50">
    <property type="match status" value="1"/>
</dbReference>
<organism evidence="9 10">
    <name type="scientific">Fenollaria massiliensis</name>
    <dbReference type="NCBI Taxonomy" id="938288"/>
    <lineage>
        <taxon>Bacteria</taxon>
        <taxon>Bacillati</taxon>
        <taxon>Bacillota</taxon>
        <taxon>Clostridia</taxon>
        <taxon>Eubacteriales</taxon>
        <taxon>Fenollaria</taxon>
    </lineage>
</organism>
<dbReference type="RefSeq" id="WP_249242457.1">
    <property type="nucleotide sequence ID" value="NZ_CP096649.1"/>
</dbReference>
<feature type="domain" description="Aminotransferase class V" evidence="8">
    <location>
        <begin position="2"/>
        <end position="358"/>
    </location>
</feature>
<evidence type="ECO:0000313" key="9">
    <source>
        <dbReference type="EMBL" id="UQK58915.1"/>
    </source>
</evidence>
<dbReference type="PROSITE" id="PS00595">
    <property type="entry name" value="AA_TRANSFER_CLASS_5"/>
    <property type="match status" value="1"/>
</dbReference>